<dbReference type="Pfam" id="PF00656">
    <property type="entry name" value="Peptidase_C14"/>
    <property type="match status" value="1"/>
</dbReference>
<dbReference type="SUPFAM" id="SSF52129">
    <property type="entry name" value="Caspase-like"/>
    <property type="match status" value="1"/>
</dbReference>
<sequence length="453" mass="49258">MRLADPARSQVVLIGAAHFDDSNLNDLPSVRNNVQDLHRILTDPARGGLTAASCHVFADPRSPDVVRIADIAEQAEDVLLVYYAGHGLISENGRLLFALSDTSERHREINSLHLDQLRAIFRASPAAVQVLVLDCCYSGRITDPGFMSGPGELAEIEGTYTLASSARDEVSLAPRGARHTAFSGELISLLHNGMAGGEELISLRTVYQQLQIALRKKNFPAPRQLHSETAASLALARNVAFGARVQATPSGPKEVAPLVHDLLTVPELAQDVRGLGRQVRDRQLDLNPRMDAVDALVELGADAAGELAELVRDPALPILMRLRLVHELGTLPDHRETAAAALNAITGHSYGLKNLVELVEYVDSLKDVQRFRRRMIKSWDVPAEVDDHSLWGIVMAGLMAAARLGFEQRLAAALELRGLGRPDHADAVLRGMLTEKSIGLLKEVQVTNLLDAR</sequence>
<dbReference type="EMBL" id="BMNC01000001">
    <property type="protein sequence ID" value="GGM75278.1"/>
    <property type="molecule type" value="Genomic_DNA"/>
</dbReference>
<evidence type="ECO:0000313" key="3">
    <source>
        <dbReference type="Proteomes" id="UP000597656"/>
    </source>
</evidence>
<proteinExistence type="predicted"/>
<dbReference type="RefSeq" id="WP_189153231.1">
    <property type="nucleotide sequence ID" value="NZ_BMNC01000001.1"/>
</dbReference>
<comment type="caution">
    <text evidence="2">The sequence shown here is derived from an EMBL/GenBank/DDBJ whole genome shotgun (WGS) entry which is preliminary data.</text>
</comment>
<reference evidence="3" key="1">
    <citation type="journal article" date="2019" name="Int. J. Syst. Evol. Microbiol.">
        <title>The Global Catalogue of Microorganisms (GCM) 10K type strain sequencing project: providing services to taxonomists for standard genome sequencing and annotation.</title>
        <authorList>
            <consortium name="The Broad Institute Genomics Platform"/>
            <consortium name="The Broad Institute Genome Sequencing Center for Infectious Disease"/>
            <person name="Wu L."/>
            <person name="Ma J."/>
        </authorList>
    </citation>
    <scope>NUCLEOTIDE SEQUENCE [LARGE SCALE GENOMIC DNA]</scope>
    <source>
        <strain evidence="3">CGMCC 4.7319</strain>
    </source>
</reference>
<keyword evidence="3" id="KW-1185">Reference proteome</keyword>
<dbReference type="InterPro" id="IPR029030">
    <property type="entry name" value="Caspase-like_dom_sf"/>
</dbReference>
<evidence type="ECO:0000313" key="2">
    <source>
        <dbReference type="EMBL" id="GGM75278.1"/>
    </source>
</evidence>
<dbReference type="Proteomes" id="UP000597656">
    <property type="component" value="Unassembled WGS sequence"/>
</dbReference>
<name>A0ABQ2HCD8_9PSEU</name>
<dbReference type="Gene3D" id="3.40.50.1460">
    <property type="match status" value="1"/>
</dbReference>
<evidence type="ECO:0000259" key="1">
    <source>
        <dbReference type="Pfam" id="PF00656"/>
    </source>
</evidence>
<dbReference type="NCBIfam" id="NF047832">
    <property type="entry name" value="caspase_w_EACC1"/>
    <property type="match status" value="1"/>
</dbReference>
<feature type="domain" description="Peptidase C14 caspase" evidence="1">
    <location>
        <begin position="11"/>
        <end position="210"/>
    </location>
</feature>
<gene>
    <name evidence="2" type="ORF">GCM10011609_09020</name>
</gene>
<dbReference type="InterPro" id="IPR011600">
    <property type="entry name" value="Pept_C14_caspase"/>
</dbReference>
<protein>
    <recommendedName>
        <fullName evidence="1">Peptidase C14 caspase domain-containing protein</fullName>
    </recommendedName>
</protein>
<accession>A0ABQ2HCD8</accession>
<organism evidence="2 3">
    <name type="scientific">Lentzea pudingi</name>
    <dbReference type="NCBI Taxonomy" id="1789439"/>
    <lineage>
        <taxon>Bacteria</taxon>
        <taxon>Bacillati</taxon>
        <taxon>Actinomycetota</taxon>
        <taxon>Actinomycetes</taxon>
        <taxon>Pseudonocardiales</taxon>
        <taxon>Pseudonocardiaceae</taxon>
        <taxon>Lentzea</taxon>
    </lineage>
</organism>